<dbReference type="NCBIfam" id="TIGR03025">
    <property type="entry name" value="EPS_sugtrans"/>
    <property type="match status" value="1"/>
</dbReference>
<evidence type="ECO:0000259" key="8">
    <source>
        <dbReference type="Pfam" id="PF02397"/>
    </source>
</evidence>
<dbReference type="EMBL" id="CP042434">
    <property type="protein sequence ID" value="QEC71397.1"/>
    <property type="molecule type" value="Genomic_DNA"/>
</dbReference>
<reference evidence="9 10" key="1">
    <citation type="journal article" date="2017" name="Int. J. Syst. Evol. Microbiol.">
        <title>Arachidicoccus ginsenosidivorans sp. nov., with ginsenoside-converting activity isolated from ginseng cultivating soil.</title>
        <authorList>
            <person name="Siddiqi M.Z."/>
            <person name="Aslam Z."/>
            <person name="Im W.T."/>
        </authorList>
    </citation>
    <scope>NUCLEOTIDE SEQUENCE [LARGE SCALE GENOMIC DNA]</scope>
    <source>
        <strain evidence="9 10">Gsoil 809</strain>
    </source>
</reference>
<proteinExistence type="inferred from homology"/>
<dbReference type="GO" id="GO:0016020">
    <property type="term" value="C:membrane"/>
    <property type="evidence" value="ECO:0007669"/>
    <property type="project" value="UniProtKB-SubCell"/>
</dbReference>
<sequence length="475" mass="55558">MNEKALILKNRAKTYYFLLDFLSIILVWILIAQVRSTQLHSSHHGLLSTVALIKSAAVFAFWILLFTITGAYRYSIFEKSRLNEFFITLFQTLFGCLVIFFLLFLRDKEDYGYHFKIFFLYWWMQMGLTFFLRVMQLRWAKQKMKVGEFSFRTLLIGNRFKALKAFYSVEDYYKNLGYRIVGFLTTSFASSPVTATLETRIKKLGMVEDLSLVMKSNQVDQVIVALEEDEIQVMQPLISILSEHDVLIRIVAEDMDIIKGAVKTSNVLNAPFITINTTVMVDWQYNLKMVMDKVFSVLGIILLSPVILFVALRTYFSGKGSIIYSQERIGFKGKPFKIYKFRSMVPSAEKDGPQLSYDDDLRITSWGKVMRRWRLDELPQFWNVLKGEMSLVGPRPERAYFIDQIMEHNRYYKYLLKVKPGLTSWGMVRFGYASSIQEMMERMQYDLMYIENASLLIDFKIILHTLKIIFLGQGK</sequence>
<keyword evidence="5 7" id="KW-1133">Transmembrane helix</keyword>
<organism evidence="9 10">
    <name type="scientific">Arachidicoccus ginsenosidivorans</name>
    <dbReference type="NCBI Taxonomy" id="496057"/>
    <lineage>
        <taxon>Bacteria</taxon>
        <taxon>Pseudomonadati</taxon>
        <taxon>Bacteroidota</taxon>
        <taxon>Chitinophagia</taxon>
        <taxon>Chitinophagales</taxon>
        <taxon>Chitinophagaceae</taxon>
        <taxon>Arachidicoccus</taxon>
    </lineage>
</organism>
<keyword evidence="4 7" id="KW-0812">Transmembrane</keyword>
<name>A0A5B8VII1_9BACT</name>
<keyword evidence="3 9" id="KW-0808">Transferase</keyword>
<evidence type="ECO:0000256" key="4">
    <source>
        <dbReference type="ARBA" id="ARBA00022692"/>
    </source>
</evidence>
<dbReference type="Proteomes" id="UP000321291">
    <property type="component" value="Chromosome"/>
</dbReference>
<evidence type="ECO:0000313" key="10">
    <source>
        <dbReference type="Proteomes" id="UP000321291"/>
    </source>
</evidence>
<evidence type="ECO:0000256" key="1">
    <source>
        <dbReference type="ARBA" id="ARBA00004141"/>
    </source>
</evidence>
<evidence type="ECO:0000256" key="7">
    <source>
        <dbReference type="SAM" id="Phobius"/>
    </source>
</evidence>
<gene>
    <name evidence="9" type="ORF">FSB73_06640</name>
</gene>
<evidence type="ECO:0000256" key="5">
    <source>
        <dbReference type="ARBA" id="ARBA00022989"/>
    </source>
</evidence>
<dbReference type="InterPro" id="IPR003362">
    <property type="entry name" value="Bact_transf"/>
</dbReference>
<comment type="subcellular location">
    <subcellularLocation>
        <location evidence="1">Membrane</location>
        <topology evidence="1">Multi-pass membrane protein</topology>
    </subcellularLocation>
</comment>
<dbReference type="Pfam" id="PF02397">
    <property type="entry name" value="Bac_transf"/>
    <property type="match status" value="1"/>
</dbReference>
<feature type="transmembrane region" description="Helical" evidence="7">
    <location>
        <begin position="85"/>
        <end position="105"/>
    </location>
</feature>
<dbReference type="AlphaFoldDB" id="A0A5B8VII1"/>
<dbReference type="GO" id="GO:0016780">
    <property type="term" value="F:phosphotransferase activity, for other substituted phosphate groups"/>
    <property type="evidence" value="ECO:0007669"/>
    <property type="project" value="TreeGrafter"/>
</dbReference>
<dbReference type="RefSeq" id="WP_146780746.1">
    <property type="nucleotide sequence ID" value="NZ_CP042434.1"/>
</dbReference>
<evidence type="ECO:0000313" key="9">
    <source>
        <dbReference type="EMBL" id="QEC71397.1"/>
    </source>
</evidence>
<dbReference type="Gene3D" id="3.40.50.720">
    <property type="entry name" value="NAD(P)-binding Rossmann-like Domain"/>
    <property type="match status" value="1"/>
</dbReference>
<accession>A0A5B8VII1</accession>
<feature type="transmembrane region" description="Helical" evidence="7">
    <location>
        <begin position="294"/>
        <end position="316"/>
    </location>
</feature>
<evidence type="ECO:0000256" key="3">
    <source>
        <dbReference type="ARBA" id="ARBA00022679"/>
    </source>
</evidence>
<dbReference type="KEGG" id="agi:FSB73_06640"/>
<feature type="domain" description="Bacterial sugar transferase" evidence="8">
    <location>
        <begin position="288"/>
        <end position="470"/>
    </location>
</feature>
<comment type="similarity">
    <text evidence="2">Belongs to the bacterial sugar transferase family.</text>
</comment>
<evidence type="ECO:0000256" key="6">
    <source>
        <dbReference type="ARBA" id="ARBA00023136"/>
    </source>
</evidence>
<feature type="transmembrane region" description="Helical" evidence="7">
    <location>
        <begin position="117"/>
        <end position="135"/>
    </location>
</feature>
<protein>
    <submittedName>
        <fullName evidence="9">Sugar transferase</fullName>
    </submittedName>
</protein>
<dbReference type="OrthoDB" id="9808602at2"/>
<dbReference type="PANTHER" id="PTHR30576">
    <property type="entry name" value="COLANIC BIOSYNTHESIS UDP-GLUCOSE LIPID CARRIER TRANSFERASE"/>
    <property type="match status" value="1"/>
</dbReference>
<feature type="transmembrane region" description="Helical" evidence="7">
    <location>
        <begin position="12"/>
        <end position="31"/>
    </location>
</feature>
<feature type="transmembrane region" description="Helical" evidence="7">
    <location>
        <begin position="51"/>
        <end position="73"/>
    </location>
</feature>
<dbReference type="PANTHER" id="PTHR30576:SF0">
    <property type="entry name" value="UNDECAPRENYL-PHOSPHATE N-ACETYLGALACTOSAMINYL 1-PHOSPHATE TRANSFERASE-RELATED"/>
    <property type="match status" value="1"/>
</dbReference>
<evidence type="ECO:0000256" key="2">
    <source>
        <dbReference type="ARBA" id="ARBA00006464"/>
    </source>
</evidence>
<dbReference type="InterPro" id="IPR017475">
    <property type="entry name" value="EPS_sugar_tfrase"/>
</dbReference>
<dbReference type="Pfam" id="PF13727">
    <property type="entry name" value="CoA_binding_3"/>
    <property type="match status" value="1"/>
</dbReference>
<keyword evidence="10" id="KW-1185">Reference proteome</keyword>
<keyword evidence="6 7" id="KW-0472">Membrane</keyword>